<feature type="domain" description="HTH lysR-type" evidence="5">
    <location>
        <begin position="1"/>
        <end position="59"/>
    </location>
</feature>
<evidence type="ECO:0000313" key="7">
    <source>
        <dbReference type="Proteomes" id="UP001596996"/>
    </source>
</evidence>
<evidence type="ECO:0000313" key="6">
    <source>
        <dbReference type="EMBL" id="MFD0965893.1"/>
    </source>
</evidence>
<dbReference type="EMBL" id="JBHTJN010000008">
    <property type="protein sequence ID" value="MFD0965893.1"/>
    <property type="molecule type" value="Genomic_DNA"/>
</dbReference>
<dbReference type="InterPro" id="IPR036390">
    <property type="entry name" value="WH_DNA-bd_sf"/>
</dbReference>
<reference evidence="7" key="1">
    <citation type="journal article" date="2019" name="Int. J. Syst. Evol. Microbiol.">
        <title>The Global Catalogue of Microorganisms (GCM) 10K type strain sequencing project: providing services to taxonomists for standard genome sequencing and annotation.</title>
        <authorList>
            <consortium name="The Broad Institute Genomics Platform"/>
            <consortium name="The Broad Institute Genome Sequencing Center for Infectious Disease"/>
            <person name="Wu L."/>
            <person name="Ma J."/>
        </authorList>
    </citation>
    <scope>NUCLEOTIDE SEQUENCE [LARGE SCALE GENOMIC DNA]</scope>
    <source>
        <strain evidence="7">CCUG 61707</strain>
    </source>
</reference>
<dbReference type="Proteomes" id="UP001596996">
    <property type="component" value="Unassembled WGS sequence"/>
</dbReference>
<name>A0ABW3I7H3_9PAST</name>
<dbReference type="SUPFAM" id="SSF53850">
    <property type="entry name" value="Periplasmic binding protein-like II"/>
    <property type="match status" value="1"/>
</dbReference>
<dbReference type="PANTHER" id="PTHR30419:SF8">
    <property type="entry name" value="NITROGEN ASSIMILATION TRANSCRIPTIONAL ACTIVATOR-RELATED"/>
    <property type="match status" value="1"/>
</dbReference>
<dbReference type="PANTHER" id="PTHR30419">
    <property type="entry name" value="HTH-TYPE TRANSCRIPTIONAL REGULATOR YBHD"/>
    <property type="match status" value="1"/>
</dbReference>
<keyword evidence="3" id="KW-0238">DNA-binding</keyword>
<dbReference type="InterPro" id="IPR000847">
    <property type="entry name" value="LysR_HTH_N"/>
</dbReference>
<keyword evidence="4" id="KW-0804">Transcription</keyword>
<dbReference type="RefSeq" id="WP_380819313.1">
    <property type="nucleotide sequence ID" value="NZ_JBHTJN010000008.1"/>
</dbReference>
<dbReference type="Pfam" id="PF00126">
    <property type="entry name" value="HTH_1"/>
    <property type="match status" value="1"/>
</dbReference>
<dbReference type="Pfam" id="PF03466">
    <property type="entry name" value="LysR_substrate"/>
    <property type="match status" value="1"/>
</dbReference>
<dbReference type="InterPro" id="IPR005119">
    <property type="entry name" value="LysR_subst-bd"/>
</dbReference>
<dbReference type="PRINTS" id="PR00039">
    <property type="entry name" value="HTHLYSR"/>
</dbReference>
<dbReference type="InterPro" id="IPR050950">
    <property type="entry name" value="HTH-type_LysR_regulators"/>
</dbReference>
<accession>A0ABW3I7H3</accession>
<dbReference type="Gene3D" id="1.10.10.10">
    <property type="entry name" value="Winged helix-like DNA-binding domain superfamily/Winged helix DNA-binding domain"/>
    <property type="match status" value="1"/>
</dbReference>
<comment type="caution">
    <text evidence="6">The sequence shown here is derived from an EMBL/GenBank/DDBJ whole genome shotgun (WGS) entry which is preliminary data.</text>
</comment>
<evidence type="ECO:0000256" key="4">
    <source>
        <dbReference type="ARBA" id="ARBA00023163"/>
    </source>
</evidence>
<evidence type="ECO:0000259" key="5">
    <source>
        <dbReference type="PROSITE" id="PS50931"/>
    </source>
</evidence>
<gene>
    <name evidence="6" type="ORF">ACFQ02_03365</name>
</gene>
<dbReference type="Gene3D" id="3.40.190.290">
    <property type="match status" value="1"/>
</dbReference>
<evidence type="ECO:0000256" key="3">
    <source>
        <dbReference type="ARBA" id="ARBA00023125"/>
    </source>
</evidence>
<dbReference type="InterPro" id="IPR036388">
    <property type="entry name" value="WH-like_DNA-bd_sf"/>
</dbReference>
<dbReference type="SUPFAM" id="SSF46785">
    <property type="entry name" value="Winged helix' DNA-binding domain"/>
    <property type="match status" value="1"/>
</dbReference>
<evidence type="ECO:0000256" key="2">
    <source>
        <dbReference type="ARBA" id="ARBA00023015"/>
    </source>
</evidence>
<proteinExistence type="inferred from homology"/>
<protein>
    <submittedName>
        <fullName evidence="6">LysR family transcriptional regulator</fullName>
    </submittedName>
</protein>
<sequence>MKYSKIIHYIEKIDEIGNLSKASNALFISQPALSKFIQSIETKTGIKLFNKTRRSLHLSFAGERYLSYLKKINGLELDMRNELELISQNKKGKVTLGINSALATSTLYKFLPQFHQQNPNIQIEIIEKNTQILERMLDDNQIDLAIGMIPILNRNLSYEYLYEDSIYLLVSNSSALYNPEIKQVELFPYDIKLLGREPMIVLPQEYGLRRLIDQFYELNSLKLNRLLTISTVYTAISLVKSGMGSTFMPISSTINTDYTEDYNVYKFKKSMLKGTFVVMYKKERMLSPTTLLLFNSIIENLRKFN</sequence>
<keyword evidence="2" id="KW-0805">Transcription regulation</keyword>
<evidence type="ECO:0000256" key="1">
    <source>
        <dbReference type="ARBA" id="ARBA00009437"/>
    </source>
</evidence>
<dbReference type="CDD" id="cd05466">
    <property type="entry name" value="PBP2_LTTR_substrate"/>
    <property type="match status" value="1"/>
</dbReference>
<keyword evidence="7" id="KW-1185">Reference proteome</keyword>
<dbReference type="PROSITE" id="PS50931">
    <property type="entry name" value="HTH_LYSR"/>
    <property type="match status" value="1"/>
</dbReference>
<comment type="similarity">
    <text evidence="1">Belongs to the LysR transcriptional regulatory family.</text>
</comment>
<organism evidence="6 7">
    <name type="scientific">Seminibacterium arietis</name>
    <dbReference type="NCBI Taxonomy" id="1173502"/>
    <lineage>
        <taxon>Bacteria</taxon>
        <taxon>Pseudomonadati</taxon>
        <taxon>Pseudomonadota</taxon>
        <taxon>Gammaproteobacteria</taxon>
        <taxon>Pasteurellales</taxon>
        <taxon>Pasteurellaceae</taxon>
        <taxon>Seminibacterium</taxon>
    </lineage>
</organism>